<evidence type="ECO:0000256" key="5">
    <source>
        <dbReference type="ARBA" id="ARBA00023143"/>
    </source>
</evidence>
<dbReference type="PANTHER" id="PTHR42792:SF1">
    <property type="entry name" value="FLAGELLAR HOOK-ASSOCIATED PROTEIN 3"/>
    <property type="match status" value="1"/>
</dbReference>
<feature type="domain" description="Flagellin N-terminal" evidence="6">
    <location>
        <begin position="12"/>
        <end position="141"/>
    </location>
</feature>
<dbReference type="InterPro" id="IPR013384">
    <property type="entry name" value="Flagell_FlgL"/>
</dbReference>
<accession>A0A095UGV7</accession>
<dbReference type="NCBIfam" id="TIGR02550">
    <property type="entry name" value="flagell_flgL"/>
    <property type="match status" value="1"/>
</dbReference>
<evidence type="ECO:0000256" key="4">
    <source>
        <dbReference type="ARBA" id="ARBA00022525"/>
    </source>
</evidence>
<keyword evidence="7" id="KW-0969">Cilium</keyword>
<dbReference type="InterPro" id="IPR001029">
    <property type="entry name" value="Flagellin_N"/>
</dbReference>
<organism evidence="7 8">
    <name type="scientific">Tatumella morbirosei</name>
    <dbReference type="NCBI Taxonomy" id="642227"/>
    <lineage>
        <taxon>Bacteria</taxon>
        <taxon>Pseudomonadati</taxon>
        <taxon>Pseudomonadota</taxon>
        <taxon>Gammaproteobacteria</taxon>
        <taxon>Enterobacterales</taxon>
        <taxon>Erwiniaceae</taxon>
        <taxon>Tatumella</taxon>
    </lineage>
</organism>
<dbReference type="eggNOG" id="COG1344">
    <property type="taxonomic scope" value="Bacteria"/>
</dbReference>
<keyword evidence="7" id="KW-0282">Flagellum</keyword>
<name>A0A095UGV7_9GAMM</name>
<evidence type="ECO:0000256" key="2">
    <source>
        <dbReference type="ARBA" id="ARBA00004613"/>
    </source>
</evidence>
<dbReference type="Pfam" id="PF00669">
    <property type="entry name" value="Flagellin_N"/>
    <property type="match status" value="1"/>
</dbReference>
<dbReference type="PANTHER" id="PTHR42792">
    <property type="entry name" value="FLAGELLIN"/>
    <property type="match status" value="1"/>
</dbReference>
<evidence type="ECO:0000256" key="1">
    <source>
        <dbReference type="ARBA" id="ARBA00004365"/>
    </source>
</evidence>
<dbReference type="STRING" id="642227.HA49_10510"/>
<dbReference type="OrthoDB" id="9768249at2"/>
<dbReference type="Proteomes" id="UP000029577">
    <property type="component" value="Unassembled WGS sequence"/>
</dbReference>
<comment type="caution">
    <text evidence="7">The sequence shown here is derived from an EMBL/GenBank/DDBJ whole genome shotgun (WGS) entry which is preliminary data.</text>
</comment>
<evidence type="ECO:0000256" key="3">
    <source>
        <dbReference type="ARBA" id="ARBA00005709"/>
    </source>
</evidence>
<dbReference type="AlphaFoldDB" id="A0A095UGV7"/>
<dbReference type="InterPro" id="IPR001492">
    <property type="entry name" value="Flagellin"/>
</dbReference>
<dbReference type="GO" id="GO:0005198">
    <property type="term" value="F:structural molecule activity"/>
    <property type="evidence" value="ECO:0007669"/>
    <property type="project" value="InterPro"/>
</dbReference>
<dbReference type="RefSeq" id="WP_038020064.1">
    <property type="nucleotide sequence ID" value="NZ_JPKR02000002.1"/>
</dbReference>
<dbReference type="GO" id="GO:0005576">
    <property type="term" value="C:extracellular region"/>
    <property type="evidence" value="ECO:0007669"/>
    <property type="project" value="UniProtKB-SubCell"/>
</dbReference>
<dbReference type="EMBL" id="JPKR02000002">
    <property type="protein sequence ID" value="KGD73673.1"/>
    <property type="molecule type" value="Genomic_DNA"/>
</dbReference>
<evidence type="ECO:0000313" key="8">
    <source>
        <dbReference type="Proteomes" id="UP000029577"/>
    </source>
</evidence>
<dbReference type="Gene3D" id="1.20.1330.10">
    <property type="entry name" value="f41 fragment of flagellin, N-terminal domain"/>
    <property type="match status" value="1"/>
</dbReference>
<keyword evidence="8" id="KW-1185">Reference proteome</keyword>
<reference evidence="7" key="1">
    <citation type="submission" date="2014-12" db="EMBL/GenBank/DDBJ databases">
        <title>The draft genome of the Tatumella morbirosei type strain, LMG23360T isolated from pineapple rot.</title>
        <authorList>
            <person name="Smits T.H."/>
            <person name="Palmer M."/>
            <person name="Venter S.N."/>
            <person name="Duffy B."/>
            <person name="Steenkamp E.T."/>
            <person name="Chan W.Y."/>
            <person name="Coutinho T.A."/>
            <person name="Coetzee M.P."/>
            <person name="De Maayer P."/>
        </authorList>
    </citation>
    <scope>NUCLEOTIDE SEQUENCE [LARGE SCALE GENOMIC DNA]</scope>
    <source>
        <strain evidence="7">LMG 23360</strain>
    </source>
</reference>
<protein>
    <submittedName>
        <fullName evidence="7">Flagellar hook protein FlgL</fullName>
    </submittedName>
</protein>
<keyword evidence="4" id="KW-0964">Secreted</keyword>
<keyword evidence="7" id="KW-0966">Cell projection</keyword>
<dbReference type="SUPFAM" id="SSF64518">
    <property type="entry name" value="Phase 1 flagellin"/>
    <property type="match status" value="1"/>
</dbReference>
<evidence type="ECO:0000259" key="6">
    <source>
        <dbReference type="Pfam" id="PF00669"/>
    </source>
</evidence>
<dbReference type="GO" id="GO:0071973">
    <property type="term" value="P:bacterial-type flagellum-dependent cell motility"/>
    <property type="evidence" value="ECO:0007669"/>
    <property type="project" value="InterPro"/>
</dbReference>
<evidence type="ECO:0000313" key="7">
    <source>
        <dbReference type="EMBL" id="KGD73673.1"/>
    </source>
</evidence>
<sequence length="320" mass="34535">MRLSNSFIFARQMQGMSNAQNRWLESGMRISTGKRVTKPSDDPISASQAVNVSQTQNKDAQFALAQSFASQSLSNEENALSSVSDCIQTALTQVIYGATGTLNDDDRASIATQLTGIRNQLVNLANTQDSNGRYIFAGYKTQQPPFVNDGAKVVYQGGEDAISQKVSSQRTMTIGHPGSQVFMSLTSNATPEPDGSASETSVFNMLDAAIQALSVPQSGASDDTIKQFGESMDKVNRGLHNALNNVLSVRSEIGTELSELDKLDSQGQDRSVILSAQMSQLTDADITQSISDYTMQETALQACYKTFSTMSKLSLFQLNS</sequence>
<keyword evidence="5" id="KW-0975">Bacterial flagellum</keyword>
<comment type="subcellular location">
    <subcellularLocation>
        <location evidence="1">Bacterial flagellum</location>
    </subcellularLocation>
    <subcellularLocation>
        <location evidence="2">Secreted</location>
    </subcellularLocation>
</comment>
<proteinExistence type="inferred from homology"/>
<dbReference type="GO" id="GO:0009424">
    <property type="term" value="C:bacterial-type flagellum hook"/>
    <property type="evidence" value="ECO:0007669"/>
    <property type="project" value="InterPro"/>
</dbReference>
<comment type="similarity">
    <text evidence="3">Belongs to the bacterial flagellin family.</text>
</comment>
<gene>
    <name evidence="7" type="primary">flgL</name>
    <name evidence="7" type="ORF">HA49_10510</name>
</gene>